<evidence type="ECO:0000256" key="2">
    <source>
        <dbReference type="ARBA" id="ARBA00022833"/>
    </source>
</evidence>
<sequence>MSTHMATSSISVPVGTPVSNPNTNTNVPTLAPMTGGSPNGSHETLSLLPQQSMPPSFNATSVAPSASTPSAARSVKRPRPVKSCTECRKRKLKCDRNLPCSQCQKSQRTCRYAADQDSSALSDASDAEPSDVQSGRPAKRNCLTAVHGSSFSASHLDPLLSASSRNGDLAAGGGALSPFEELASRVDRLEQLVLAKSPGTTDHVSTGVSVPRPPLPLSSETIRGLTVKGEDLRTRFFGQSSVRVLVNLFHDAKHFLAHESGHDEFRGLMHNLLRLHRVILEDYKKSLKPNPVYVDSVTPIRNRMKHILPPRPVCDRLLGSYIHTTETIYRIIHIPTFMADYERFWDNKLEADNFLPLLLAILSTGSRFESKSKGLGLGADGLHIPTACELVRSWLSSLKGKHLIEFTTLQTEVLLLHAQRMTTPRPHVLWTQLGSVVRMAMTMGLHRDPSEFDGQIRVFWGELRRRLWYSILELDLHISLMCNLPCLIREGDHTCQAPRNIDDGDLYVDMTELPPGRPMDHSTDNQIQSYAAMTLPTRMKIIHVVNRIDSVRDCNEVLELGAKMERFAEDIGYLFPRTSSLSDSDKSKQWRCRVILDMHVRRPLLALYRPFALGVPDAPPQLTRSYLASSMVILQYLDELDPRLAHYENVSDMYHQVLKKDMLQASLSLCWYIRVGLEAGANGAGAGAGAGAGGGVKGEGGGGGGGGGNTTASETRLFSPDSTEGAGTFPGSLALWSPSRLIRTVEKSMELLMHNVGGSDVKDLVALAVVFATVKTSMPEQRRREIRRMLTVVLETCMRATNTNPQLVMAAPGAGVGVGPGSGSGSGSGPVPASALAGDPMHPYAAAGPGPPPSHFPYPPGAVPADVREADDTWRLWEGWD</sequence>
<feature type="domain" description="Zn(2)-C6 fungal-type" evidence="8">
    <location>
        <begin position="83"/>
        <end position="112"/>
    </location>
</feature>
<feature type="compositionally biased region" description="Pro residues" evidence="7">
    <location>
        <begin position="849"/>
        <end position="858"/>
    </location>
</feature>
<name>A0A3N2PPF9_SODAK</name>
<evidence type="ECO:0000256" key="7">
    <source>
        <dbReference type="SAM" id="MobiDB-lite"/>
    </source>
</evidence>
<dbReference type="GO" id="GO:0005634">
    <property type="term" value="C:nucleus"/>
    <property type="evidence" value="ECO:0007669"/>
    <property type="project" value="TreeGrafter"/>
</dbReference>
<dbReference type="OrthoDB" id="5414787at2759"/>
<dbReference type="SMART" id="SM00066">
    <property type="entry name" value="GAL4"/>
    <property type="match status" value="1"/>
</dbReference>
<keyword evidence="5" id="KW-0804">Transcription</keyword>
<accession>A0A3N2PPF9</accession>
<dbReference type="EMBL" id="ML119059">
    <property type="protein sequence ID" value="ROT36397.1"/>
    <property type="molecule type" value="Genomic_DNA"/>
</dbReference>
<dbReference type="Pfam" id="PF00172">
    <property type="entry name" value="Zn_clus"/>
    <property type="match status" value="1"/>
</dbReference>
<dbReference type="Proteomes" id="UP000272025">
    <property type="component" value="Unassembled WGS sequence"/>
</dbReference>
<dbReference type="GeneID" id="39575799"/>
<evidence type="ECO:0000256" key="3">
    <source>
        <dbReference type="ARBA" id="ARBA00023015"/>
    </source>
</evidence>
<dbReference type="SUPFAM" id="SSF57701">
    <property type="entry name" value="Zn2/Cys6 DNA-binding domain"/>
    <property type="match status" value="1"/>
</dbReference>
<dbReference type="RefSeq" id="XP_028464203.1">
    <property type="nucleotide sequence ID" value="XM_028607321.1"/>
</dbReference>
<dbReference type="AlphaFoldDB" id="A0A3N2PPF9"/>
<keyword evidence="2" id="KW-0862">Zinc</keyword>
<keyword evidence="6" id="KW-0539">Nucleus</keyword>
<keyword evidence="10" id="KW-1185">Reference proteome</keyword>
<organism evidence="9 10">
    <name type="scientific">Sodiomyces alkalinus (strain CBS 110278 / VKM F-3762 / F11)</name>
    <name type="common">Alkaliphilic filamentous fungus</name>
    <dbReference type="NCBI Taxonomy" id="1314773"/>
    <lineage>
        <taxon>Eukaryota</taxon>
        <taxon>Fungi</taxon>
        <taxon>Dikarya</taxon>
        <taxon>Ascomycota</taxon>
        <taxon>Pezizomycotina</taxon>
        <taxon>Sordariomycetes</taxon>
        <taxon>Hypocreomycetidae</taxon>
        <taxon>Glomerellales</taxon>
        <taxon>Plectosphaerellaceae</taxon>
        <taxon>Sodiomyces</taxon>
    </lineage>
</organism>
<evidence type="ECO:0000256" key="1">
    <source>
        <dbReference type="ARBA" id="ARBA00022723"/>
    </source>
</evidence>
<dbReference type="STRING" id="1314773.A0A3N2PPF9"/>
<dbReference type="InterPro" id="IPR007219">
    <property type="entry name" value="XnlR_reg_dom"/>
</dbReference>
<dbReference type="CDD" id="cd12148">
    <property type="entry name" value="fungal_TF_MHR"/>
    <property type="match status" value="1"/>
</dbReference>
<dbReference type="Gene3D" id="4.10.240.10">
    <property type="entry name" value="Zn(2)-C6 fungal-type DNA-binding domain"/>
    <property type="match status" value="1"/>
</dbReference>
<reference evidence="9 10" key="1">
    <citation type="journal article" date="2018" name="Mol. Ecol.">
        <title>The obligate alkalophilic soda-lake fungus Sodiomyces alkalinus has shifted to a protein diet.</title>
        <authorList>
            <person name="Grum-Grzhimaylo A.A."/>
            <person name="Falkoski D.L."/>
            <person name="van den Heuvel J."/>
            <person name="Valero-Jimenez C.A."/>
            <person name="Min B."/>
            <person name="Choi I.G."/>
            <person name="Lipzen A."/>
            <person name="Daum C.G."/>
            <person name="Aanen D.K."/>
            <person name="Tsang A."/>
            <person name="Henrissat B."/>
            <person name="Bilanenko E.N."/>
            <person name="de Vries R.P."/>
            <person name="van Kan J.A.L."/>
            <person name="Grigoriev I.V."/>
            <person name="Debets A.J.M."/>
        </authorList>
    </citation>
    <scope>NUCLEOTIDE SEQUENCE [LARGE SCALE GENOMIC DNA]</scope>
    <source>
        <strain evidence="9 10">F11</strain>
    </source>
</reference>
<evidence type="ECO:0000256" key="6">
    <source>
        <dbReference type="ARBA" id="ARBA00023242"/>
    </source>
</evidence>
<feature type="region of interest" description="Disordered" evidence="7">
    <location>
        <begin position="820"/>
        <end position="858"/>
    </location>
</feature>
<evidence type="ECO:0000259" key="8">
    <source>
        <dbReference type="PROSITE" id="PS50048"/>
    </source>
</evidence>
<proteinExistence type="predicted"/>
<feature type="compositionally biased region" description="Polar residues" evidence="7">
    <location>
        <begin position="1"/>
        <end position="10"/>
    </location>
</feature>
<keyword evidence="4" id="KW-0238">DNA-binding</keyword>
<protein>
    <recommendedName>
        <fullName evidence="8">Zn(2)-C6 fungal-type domain-containing protein</fullName>
    </recommendedName>
</protein>
<feature type="compositionally biased region" description="Low complexity" evidence="7">
    <location>
        <begin position="11"/>
        <end position="29"/>
    </location>
</feature>
<dbReference type="CDD" id="cd00067">
    <property type="entry name" value="GAL4"/>
    <property type="match status" value="1"/>
</dbReference>
<dbReference type="GO" id="GO:0006351">
    <property type="term" value="P:DNA-templated transcription"/>
    <property type="evidence" value="ECO:0007669"/>
    <property type="project" value="InterPro"/>
</dbReference>
<gene>
    <name evidence="9" type="ORF">SODALDRAFT_218752</name>
</gene>
<dbReference type="PANTHER" id="PTHR31944:SF131">
    <property type="entry name" value="HEME-RESPONSIVE ZINC FINGER TRANSCRIPTION FACTOR HAP1"/>
    <property type="match status" value="1"/>
</dbReference>
<dbReference type="PROSITE" id="PS50048">
    <property type="entry name" value="ZN2_CY6_FUNGAL_2"/>
    <property type="match status" value="1"/>
</dbReference>
<feature type="compositionally biased region" description="Polar residues" evidence="7">
    <location>
        <begin position="710"/>
        <end position="722"/>
    </location>
</feature>
<feature type="compositionally biased region" description="Low complexity" evidence="7">
    <location>
        <begin position="59"/>
        <end position="73"/>
    </location>
</feature>
<dbReference type="GO" id="GO:0000978">
    <property type="term" value="F:RNA polymerase II cis-regulatory region sequence-specific DNA binding"/>
    <property type="evidence" value="ECO:0007669"/>
    <property type="project" value="TreeGrafter"/>
</dbReference>
<dbReference type="InterPro" id="IPR036864">
    <property type="entry name" value="Zn2-C6_fun-type_DNA-bd_sf"/>
</dbReference>
<dbReference type="InterPro" id="IPR051430">
    <property type="entry name" value="Fungal_TF_Env_Response"/>
</dbReference>
<dbReference type="PROSITE" id="PS00463">
    <property type="entry name" value="ZN2_CY6_FUNGAL_1"/>
    <property type="match status" value="1"/>
</dbReference>
<dbReference type="PANTHER" id="PTHR31944">
    <property type="entry name" value="HEME-RESPONSIVE ZINC FINGER TRANSCRIPTION FACTOR HAP1"/>
    <property type="match status" value="1"/>
</dbReference>
<dbReference type="GO" id="GO:0008270">
    <property type="term" value="F:zinc ion binding"/>
    <property type="evidence" value="ECO:0007669"/>
    <property type="project" value="InterPro"/>
</dbReference>
<keyword evidence="1" id="KW-0479">Metal-binding</keyword>
<dbReference type="Pfam" id="PF04082">
    <property type="entry name" value="Fungal_trans"/>
    <property type="match status" value="1"/>
</dbReference>
<dbReference type="GO" id="GO:0001228">
    <property type="term" value="F:DNA-binding transcription activator activity, RNA polymerase II-specific"/>
    <property type="evidence" value="ECO:0007669"/>
    <property type="project" value="TreeGrafter"/>
</dbReference>
<feature type="compositionally biased region" description="Gly residues" evidence="7">
    <location>
        <begin position="700"/>
        <end position="709"/>
    </location>
</feature>
<feature type="compositionally biased region" description="Polar residues" evidence="7">
    <location>
        <begin position="39"/>
        <end position="58"/>
    </location>
</feature>
<dbReference type="InterPro" id="IPR001138">
    <property type="entry name" value="Zn2Cys6_DnaBD"/>
</dbReference>
<feature type="region of interest" description="Disordered" evidence="7">
    <location>
        <begin position="700"/>
        <end position="725"/>
    </location>
</feature>
<dbReference type="SMART" id="SM00906">
    <property type="entry name" value="Fungal_trans"/>
    <property type="match status" value="1"/>
</dbReference>
<feature type="compositionally biased region" description="Low complexity" evidence="7">
    <location>
        <begin position="829"/>
        <end position="848"/>
    </location>
</feature>
<feature type="region of interest" description="Disordered" evidence="7">
    <location>
        <begin position="118"/>
        <end position="138"/>
    </location>
</feature>
<keyword evidence="3" id="KW-0805">Transcription regulation</keyword>
<evidence type="ECO:0000256" key="4">
    <source>
        <dbReference type="ARBA" id="ARBA00023125"/>
    </source>
</evidence>
<evidence type="ECO:0000313" key="10">
    <source>
        <dbReference type="Proteomes" id="UP000272025"/>
    </source>
</evidence>
<feature type="region of interest" description="Disordered" evidence="7">
    <location>
        <begin position="1"/>
        <end position="82"/>
    </location>
</feature>
<evidence type="ECO:0000256" key="5">
    <source>
        <dbReference type="ARBA" id="ARBA00023163"/>
    </source>
</evidence>
<evidence type="ECO:0000313" key="9">
    <source>
        <dbReference type="EMBL" id="ROT36397.1"/>
    </source>
</evidence>